<evidence type="ECO:0000313" key="1">
    <source>
        <dbReference type="EMBL" id="KAI8440608.1"/>
    </source>
</evidence>
<gene>
    <name evidence="1" type="ORF">MSG28_001827</name>
</gene>
<proteinExistence type="predicted"/>
<dbReference type="EMBL" id="CM046102">
    <property type="protein sequence ID" value="KAI8440608.1"/>
    <property type="molecule type" value="Genomic_DNA"/>
</dbReference>
<name>A0ACC0KVV9_CHOFU</name>
<organism evidence="1 2">
    <name type="scientific">Choristoneura fumiferana</name>
    <name type="common">Spruce budworm moth</name>
    <name type="synonym">Archips fumiferana</name>
    <dbReference type="NCBI Taxonomy" id="7141"/>
    <lineage>
        <taxon>Eukaryota</taxon>
        <taxon>Metazoa</taxon>
        <taxon>Ecdysozoa</taxon>
        <taxon>Arthropoda</taxon>
        <taxon>Hexapoda</taxon>
        <taxon>Insecta</taxon>
        <taxon>Pterygota</taxon>
        <taxon>Neoptera</taxon>
        <taxon>Endopterygota</taxon>
        <taxon>Lepidoptera</taxon>
        <taxon>Glossata</taxon>
        <taxon>Ditrysia</taxon>
        <taxon>Tortricoidea</taxon>
        <taxon>Tortricidae</taxon>
        <taxon>Tortricinae</taxon>
        <taxon>Choristoneura</taxon>
    </lineage>
</organism>
<sequence>MGSFSHVELLLTLCSIVHISWNKELIKAHNINGIALEIIKANPGKNLVLAPFAFRFPLCKLATVAHGDTKHELMAVLEIKKAEDTKTCFSTMYMDVGRLLESDMTMLNMIYVNYTDDISNQFMSDASSFGVMVSKIGFHYPNAAITFVNSEFDSKTYKRINDVLEQNDVNSNSSILLVNGMHFKVSHVHQPEDVPCYKGPKAQGLLERHKNSPLPRFLATLAISSVYVYQRFRYVASWENNFKVQNTKKKAFRSHNNQTSEVLLMNGVQQCLYLDDESGRYKGISLKLVNFGVSIMFLLPDISVSIDKLLSKIIHTPGALQKITKKMKWDNVNVFLPRFKIKTRLDWTEYFNQFGLKRTTNSSSTELNAILNKNTGNNMYLSQAKQKVFLDINEMGTHSQNIHAERRPLLDIGLPKLSTQNGLVLSASTAIRDLNQVVAPSCWRLRQPSPGPRTPFENLLAPSAIRPASKCPATATLVSQFSGYVDEFDLRNHQESRELPETAYNTLKEFLADRPFLFFINMMTMTEVSTEFDVISGVYYGPE</sequence>
<reference evidence="1 2" key="1">
    <citation type="journal article" date="2022" name="Genome Biol. Evol.">
        <title>The Spruce Budworm Genome: Reconstructing the Evolutionary History of Antifreeze Proteins.</title>
        <authorList>
            <person name="Beliveau C."/>
            <person name="Gagne P."/>
            <person name="Picq S."/>
            <person name="Vernygora O."/>
            <person name="Keeling C.I."/>
            <person name="Pinkney K."/>
            <person name="Doucet D."/>
            <person name="Wen F."/>
            <person name="Johnston J.S."/>
            <person name="Maaroufi H."/>
            <person name="Boyle B."/>
            <person name="Laroche J."/>
            <person name="Dewar K."/>
            <person name="Juretic N."/>
            <person name="Blackburn G."/>
            <person name="Nisole A."/>
            <person name="Brunet B."/>
            <person name="Brandao M."/>
            <person name="Lumley L."/>
            <person name="Duan J."/>
            <person name="Quan G."/>
            <person name="Lucarotti C.J."/>
            <person name="Roe A.D."/>
            <person name="Sperling F.A.H."/>
            <person name="Levesque R.C."/>
            <person name="Cusson M."/>
        </authorList>
    </citation>
    <scope>NUCLEOTIDE SEQUENCE [LARGE SCALE GENOMIC DNA]</scope>
    <source>
        <strain evidence="1">Glfc:IPQL:Cfum</strain>
    </source>
</reference>
<keyword evidence="2" id="KW-1185">Reference proteome</keyword>
<protein>
    <submittedName>
        <fullName evidence="1">Uncharacterized protein</fullName>
    </submittedName>
</protein>
<comment type="caution">
    <text evidence="1">The sequence shown here is derived from an EMBL/GenBank/DDBJ whole genome shotgun (WGS) entry which is preliminary data.</text>
</comment>
<dbReference type="Proteomes" id="UP001064048">
    <property type="component" value="Chromosome 2"/>
</dbReference>
<evidence type="ECO:0000313" key="2">
    <source>
        <dbReference type="Proteomes" id="UP001064048"/>
    </source>
</evidence>
<accession>A0ACC0KVV9</accession>